<dbReference type="OrthoDB" id="1888876at2"/>
<evidence type="ECO:0000256" key="1">
    <source>
        <dbReference type="SAM" id="MobiDB-lite"/>
    </source>
</evidence>
<keyword evidence="3" id="KW-1185">Reference proteome</keyword>
<name>A0A2T0BGX8_9CLOT</name>
<feature type="region of interest" description="Disordered" evidence="1">
    <location>
        <begin position="107"/>
        <end position="179"/>
    </location>
</feature>
<feature type="compositionally biased region" description="Basic and acidic residues" evidence="1">
    <location>
        <begin position="107"/>
        <end position="124"/>
    </location>
</feature>
<gene>
    <name evidence="2" type="ORF">CLLU_27130</name>
</gene>
<feature type="compositionally biased region" description="Polar residues" evidence="1">
    <location>
        <begin position="142"/>
        <end position="154"/>
    </location>
</feature>
<dbReference type="RefSeq" id="WP_106010306.1">
    <property type="nucleotide sequence ID" value="NZ_PVXP01000048.1"/>
</dbReference>
<comment type="caution">
    <text evidence="2">The sequence shown here is derived from an EMBL/GenBank/DDBJ whole genome shotgun (WGS) entry which is preliminary data.</text>
</comment>
<dbReference type="AlphaFoldDB" id="A0A2T0BGX8"/>
<accession>A0A2T0BGX8</accession>
<sequence length="338" mass="38930">MRRSRNDMDDLMQIALYMFPKYMKRIKKYDRRHFEGSHHDKDHHRDYDEYEDLKDLIGFIEKNIIGGKGKEDFVDKKSIKQIDGGKSQNTGENPIHREILKRAQEQIKKSGQEPDKKLPDDRNMSQDGRAANSIKRDGRAVESSSKNVEDTQNVKQERVDTDGIKQLDSKETREMPTKGAGFSACSEEIKNLLNRYVNKKFDICTDGDENCMFEQINLICSDENLAKCKNGEGETIVIPVRNIVGMNFPEPVYMEEHSKKDDMTYCCSLEKSLSDYFAALVGKRVCIQTRGQGKFKYLSKKMVTGTGKGFVIIENNIVILFSKIVFIRESKLDEYKNS</sequence>
<evidence type="ECO:0000313" key="3">
    <source>
        <dbReference type="Proteomes" id="UP000237798"/>
    </source>
</evidence>
<organism evidence="2 3">
    <name type="scientific">Clostridium luticellarii</name>
    <dbReference type="NCBI Taxonomy" id="1691940"/>
    <lineage>
        <taxon>Bacteria</taxon>
        <taxon>Bacillati</taxon>
        <taxon>Bacillota</taxon>
        <taxon>Clostridia</taxon>
        <taxon>Eubacteriales</taxon>
        <taxon>Clostridiaceae</taxon>
        <taxon>Clostridium</taxon>
    </lineage>
</organism>
<feature type="compositionally biased region" description="Basic and acidic residues" evidence="1">
    <location>
        <begin position="155"/>
        <end position="176"/>
    </location>
</feature>
<evidence type="ECO:0000313" key="2">
    <source>
        <dbReference type="EMBL" id="PRR83093.1"/>
    </source>
</evidence>
<proteinExistence type="predicted"/>
<dbReference type="EMBL" id="PVXP01000048">
    <property type="protein sequence ID" value="PRR83093.1"/>
    <property type="molecule type" value="Genomic_DNA"/>
</dbReference>
<dbReference type="Proteomes" id="UP000237798">
    <property type="component" value="Unassembled WGS sequence"/>
</dbReference>
<reference evidence="2 3" key="1">
    <citation type="submission" date="2018-03" db="EMBL/GenBank/DDBJ databases">
        <title>Genome sequence of Clostridium luticellarii DSM 29923.</title>
        <authorList>
            <person name="Poehlein A."/>
            <person name="Daniel R."/>
        </authorList>
    </citation>
    <scope>NUCLEOTIDE SEQUENCE [LARGE SCALE GENOMIC DNA]</scope>
    <source>
        <strain evidence="2 3">DSM 29923</strain>
    </source>
</reference>
<protein>
    <submittedName>
        <fullName evidence="2">Uncharacterized protein</fullName>
    </submittedName>
</protein>